<dbReference type="Proteomes" id="UP000188543">
    <property type="component" value="Unassembled WGS sequence"/>
</dbReference>
<name>A0A1V2W4P7_9BURK</name>
<evidence type="ECO:0000313" key="3">
    <source>
        <dbReference type="Proteomes" id="UP000188543"/>
    </source>
</evidence>
<sequence>MPDRRTECFARNVPCSTTSISPCFCAAPGTLARRYAPRRCNPRRDGRLRCAVNAHGRCCAAFDEHSSPACHECAICTAPKVAGPRPGTITRGRAGTRTAQPALGGSTVRGGADSPTR</sequence>
<proteinExistence type="predicted"/>
<dbReference type="AlphaFoldDB" id="A0A1V2W4P7"/>
<feature type="compositionally biased region" description="Low complexity" evidence="1">
    <location>
        <begin position="85"/>
        <end position="102"/>
    </location>
</feature>
<dbReference type="OrthoDB" id="9908290at2"/>
<evidence type="ECO:0000313" key="2">
    <source>
        <dbReference type="EMBL" id="ONU86495.1"/>
    </source>
</evidence>
<evidence type="ECO:0000256" key="1">
    <source>
        <dbReference type="SAM" id="MobiDB-lite"/>
    </source>
</evidence>
<reference evidence="2 3" key="1">
    <citation type="submission" date="2016-08" db="EMBL/GenBank/DDBJ databases">
        <authorList>
            <person name="Seilhamer J.J."/>
        </authorList>
    </citation>
    <scope>NUCLEOTIDE SEQUENCE [LARGE SCALE GENOMIC DNA]</scope>
    <source>
        <strain evidence="2 3">VC14762</strain>
    </source>
</reference>
<feature type="region of interest" description="Disordered" evidence="1">
    <location>
        <begin position="85"/>
        <end position="117"/>
    </location>
</feature>
<dbReference type="EMBL" id="MUTJ01000044">
    <property type="protein sequence ID" value="ONU86495.1"/>
    <property type="molecule type" value="Genomic_DNA"/>
</dbReference>
<organism evidence="2 3">
    <name type="scientific">Burkholderia cenocepacia</name>
    <dbReference type="NCBI Taxonomy" id="95486"/>
    <lineage>
        <taxon>Bacteria</taxon>
        <taxon>Pseudomonadati</taxon>
        <taxon>Pseudomonadota</taxon>
        <taxon>Betaproteobacteria</taxon>
        <taxon>Burkholderiales</taxon>
        <taxon>Burkholderiaceae</taxon>
        <taxon>Burkholderia</taxon>
        <taxon>Burkholderia cepacia complex</taxon>
    </lineage>
</organism>
<gene>
    <name evidence="2" type="ORF">A8E72_13665</name>
</gene>
<comment type="caution">
    <text evidence="2">The sequence shown here is derived from an EMBL/GenBank/DDBJ whole genome shotgun (WGS) entry which is preliminary data.</text>
</comment>
<protein>
    <submittedName>
        <fullName evidence="2">Uncharacterized protein</fullName>
    </submittedName>
</protein>
<accession>A0A1V2W4P7</accession>